<dbReference type="SUPFAM" id="SSF53697">
    <property type="entry name" value="SIS domain"/>
    <property type="match status" value="1"/>
</dbReference>
<sequence length="193" mass="21153">MNNSVLESINKKICLENELFRSQEFISFIDDVVSVISKSFSKKNKLLICGNGGSAADSQHFAAELVGRFMRERKALPAIALTTDTSVLTAIGNDYGFDRVFERQVEALCVEGDVLLVISTSGNSKNQVNAILKAKELGVTTVALLGKTGGECLKLADYSYVVPSSESARIQEVHLFIEHLICELVEEDYVSKK</sequence>
<keyword evidence="6 9" id="KW-0862">Zinc</keyword>
<feature type="binding site" evidence="9">
    <location>
        <position position="60"/>
    </location>
    <ligand>
        <name>Zn(2+)</name>
        <dbReference type="ChEBI" id="CHEBI:29105"/>
    </ligand>
</feature>
<dbReference type="GO" id="GO:0008270">
    <property type="term" value="F:zinc ion binding"/>
    <property type="evidence" value="ECO:0007669"/>
    <property type="project" value="UniProtKB-UniRule"/>
</dbReference>
<feature type="binding site" evidence="9">
    <location>
        <begin position="93"/>
        <end position="94"/>
    </location>
    <ligand>
        <name>substrate</name>
    </ligand>
</feature>
<dbReference type="GO" id="GO:0005975">
    <property type="term" value="P:carbohydrate metabolic process"/>
    <property type="evidence" value="ECO:0007669"/>
    <property type="project" value="UniProtKB-UniRule"/>
</dbReference>
<comment type="catalytic activity">
    <reaction evidence="1 9">
        <text>2 D-sedoheptulose 7-phosphate = D-glycero-alpha-D-manno-heptose 7-phosphate + D-glycero-beta-D-manno-heptose 7-phosphate</text>
        <dbReference type="Rhea" id="RHEA:27489"/>
        <dbReference type="ChEBI" id="CHEBI:57483"/>
        <dbReference type="ChEBI" id="CHEBI:60203"/>
        <dbReference type="ChEBI" id="CHEBI:60204"/>
        <dbReference type="EC" id="5.3.1.28"/>
    </reaction>
</comment>
<accession>A0A0F5ITM5</accession>
<proteinExistence type="inferred from homology"/>
<comment type="miscellaneous">
    <text evidence="9">The reaction produces a racemic mixture of D-glycero-alpha-D-manno-heptose 7-phosphate and D-glycero-beta-D-manno-heptose 7-phosphate.</text>
</comment>
<dbReference type="GO" id="GO:0005737">
    <property type="term" value="C:cytoplasm"/>
    <property type="evidence" value="ECO:0007669"/>
    <property type="project" value="UniProtKB-SubCell"/>
</dbReference>
<dbReference type="EMBL" id="AQHV01000021">
    <property type="protein sequence ID" value="KKB48929.1"/>
    <property type="molecule type" value="Genomic_DNA"/>
</dbReference>
<dbReference type="PANTHER" id="PTHR30390:SF6">
    <property type="entry name" value="DNAA INITIATOR-ASSOCIATING PROTEIN DIAA"/>
    <property type="match status" value="1"/>
</dbReference>
<dbReference type="PROSITE" id="PS51464">
    <property type="entry name" value="SIS"/>
    <property type="match status" value="1"/>
</dbReference>
<evidence type="ECO:0000256" key="9">
    <source>
        <dbReference type="HAMAP-Rule" id="MF_00067"/>
    </source>
</evidence>
<dbReference type="HAMAP" id="MF_00067">
    <property type="entry name" value="GmhA"/>
    <property type="match status" value="1"/>
</dbReference>
<feature type="binding site" evidence="9">
    <location>
        <begin position="119"/>
        <end position="121"/>
    </location>
    <ligand>
        <name>substrate</name>
    </ligand>
</feature>
<dbReference type="RefSeq" id="WP_082150471.1">
    <property type="nucleotide sequence ID" value="NZ_KQ033913.1"/>
</dbReference>
<keyword evidence="4 9" id="KW-0963">Cytoplasm</keyword>
<dbReference type="EC" id="5.3.1.28" evidence="9"/>
<dbReference type="PATRIC" id="fig|927665.4.peg.4272"/>
<feature type="binding site" evidence="9">
    <location>
        <position position="64"/>
    </location>
    <ligand>
        <name>substrate</name>
    </ligand>
</feature>
<comment type="function">
    <text evidence="9">Catalyzes the isomerization of sedoheptulose 7-phosphate in D-glycero-D-manno-heptose 7-phosphate.</text>
</comment>
<evidence type="ECO:0000256" key="4">
    <source>
        <dbReference type="ARBA" id="ARBA00022490"/>
    </source>
</evidence>
<name>A0A0F5ITM5_9BACT</name>
<keyword evidence="5 9" id="KW-0479">Metal-binding</keyword>
<feature type="domain" description="SIS" evidence="10">
    <location>
        <begin position="36"/>
        <end position="193"/>
    </location>
</feature>
<evidence type="ECO:0000256" key="5">
    <source>
        <dbReference type="ARBA" id="ARBA00022723"/>
    </source>
</evidence>
<dbReference type="InterPro" id="IPR001347">
    <property type="entry name" value="SIS_dom"/>
</dbReference>
<feature type="binding site" evidence="9">
    <location>
        <begin position="51"/>
        <end position="53"/>
    </location>
    <ligand>
        <name>substrate</name>
    </ligand>
</feature>
<dbReference type="GO" id="GO:0008968">
    <property type="term" value="F:D-sedoheptulose 7-phosphate isomerase activity"/>
    <property type="evidence" value="ECO:0007669"/>
    <property type="project" value="UniProtKB-UniRule"/>
</dbReference>
<feature type="binding site" evidence="9">
    <location>
        <position position="64"/>
    </location>
    <ligand>
        <name>Zn(2+)</name>
        <dbReference type="ChEBI" id="CHEBI:29105"/>
    </ligand>
</feature>
<dbReference type="HOGENOM" id="CLU_080999_1_1_10"/>
<dbReference type="Pfam" id="PF13580">
    <property type="entry name" value="SIS_2"/>
    <property type="match status" value="1"/>
</dbReference>
<dbReference type="GO" id="GO:2001061">
    <property type="term" value="P:D-glycero-D-manno-heptose 7-phosphate biosynthetic process"/>
    <property type="evidence" value="ECO:0007669"/>
    <property type="project" value="UniProtKB-UniPathway"/>
</dbReference>
<evidence type="ECO:0000256" key="2">
    <source>
        <dbReference type="ARBA" id="ARBA00004496"/>
    </source>
</evidence>
<feature type="binding site" evidence="9">
    <location>
        <position position="124"/>
    </location>
    <ligand>
        <name>substrate</name>
    </ligand>
</feature>
<dbReference type="UniPathway" id="UPA00041">
    <property type="reaction ID" value="UER00436"/>
</dbReference>
<dbReference type="STRING" id="927665.HMPREF1535_04158"/>
<dbReference type="Proteomes" id="UP000033047">
    <property type="component" value="Unassembled WGS sequence"/>
</dbReference>
<evidence type="ECO:0000256" key="8">
    <source>
        <dbReference type="ARBA" id="ARBA00023277"/>
    </source>
</evidence>
<evidence type="ECO:0000313" key="11">
    <source>
        <dbReference type="EMBL" id="KKB48929.1"/>
    </source>
</evidence>
<evidence type="ECO:0000313" key="12">
    <source>
        <dbReference type="Proteomes" id="UP000033047"/>
    </source>
</evidence>
<dbReference type="InterPro" id="IPR046348">
    <property type="entry name" value="SIS_dom_sf"/>
</dbReference>
<comment type="cofactor">
    <cofactor evidence="9">
        <name>Zn(2+)</name>
        <dbReference type="ChEBI" id="CHEBI:29105"/>
    </cofactor>
    <text evidence="9">Binds 1 zinc ion per subunit.</text>
</comment>
<dbReference type="InterPro" id="IPR050099">
    <property type="entry name" value="SIS_GmhA/DiaA_subfam"/>
</dbReference>
<comment type="caution">
    <text evidence="11">The sequence shown here is derived from an EMBL/GenBank/DDBJ whole genome shotgun (WGS) entry which is preliminary data.</text>
</comment>
<evidence type="ECO:0000256" key="7">
    <source>
        <dbReference type="ARBA" id="ARBA00023235"/>
    </source>
</evidence>
<dbReference type="AlphaFoldDB" id="A0A0F5ITM5"/>
<dbReference type="Gene3D" id="3.40.50.10490">
    <property type="entry name" value="Glucose-6-phosphate isomerase like protein, domain 1"/>
    <property type="match status" value="1"/>
</dbReference>
<evidence type="ECO:0000259" key="10">
    <source>
        <dbReference type="PROSITE" id="PS51464"/>
    </source>
</evidence>
<dbReference type="PANTHER" id="PTHR30390">
    <property type="entry name" value="SEDOHEPTULOSE 7-PHOSPHATE ISOMERASE / DNAA INITIATOR-ASSOCIATING FACTOR FOR REPLICATION INITIATION"/>
    <property type="match status" value="1"/>
</dbReference>
<comment type="subcellular location">
    <subcellularLocation>
        <location evidence="2 9">Cytoplasm</location>
    </subcellularLocation>
</comment>
<feature type="binding site" evidence="9">
    <location>
        <position position="171"/>
    </location>
    <ligand>
        <name>substrate</name>
    </ligand>
</feature>
<dbReference type="InterPro" id="IPR035461">
    <property type="entry name" value="GmhA/DiaA"/>
</dbReference>
<feature type="binding site" evidence="9">
    <location>
        <position position="179"/>
    </location>
    <ligand>
        <name>Zn(2+)</name>
        <dbReference type="ChEBI" id="CHEBI:29105"/>
    </ligand>
</feature>
<feature type="binding site" evidence="9">
    <location>
        <position position="171"/>
    </location>
    <ligand>
        <name>Zn(2+)</name>
        <dbReference type="ChEBI" id="CHEBI:29105"/>
    </ligand>
</feature>
<evidence type="ECO:0000256" key="6">
    <source>
        <dbReference type="ARBA" id="ARBA00022833"/>
    </source>
</evidence>
<keyword evidence="7 9" id="KW-0413">Isomerase</keyword>
<reference evidence="11 12" key="1">
    <citation type="submission" date="2013-04" db="EMBL/GenBank/DDBJ databases">
        <title>The Genome Sequence of Parabacteroides goldsteinii DSM 19448.</title>
        <authorList>
            <consortium name="The Broad Institute Genomics Platform"/>
            <person name="Earl A."/>
            <person name="Ward D."/>
            <person name="Feldgarden M."/>
            <person name="Gevers D."/>
            <person name="Martens E."/>
            <person name="Sakamoto M."/>
            <person name="Benno Y."/>
            <person name="Song Y."/>
            <person name="Liu C."/>
            <person name="Lee J."/>
            <person name="Bolanos M."/>
            <person name="Vaisanen M.L."/>
            <person name="Finegold S.M."/>
            <person name="Walker B."/>
            <person name="Young S."/>
            <person name="Zeng Q."/>
            <person name="Gargeya S."/>
            <person name="Fitzgerald M."/>
            <person name="Haas B."/>
            <person name="Abouelleil A."/>
            <person name="Allen A.W."/>
            <person name="Alvarado L."/>
            <person name="Arachchi H.M."/>
            <person name="Berlin A.M."/>
            <person name="Chapman S.B."/>
            <person name="Gainer-Dewar J."/>
            <person name="Goldberg J."/>
            <person name="Griggs A."/>
            <person name="Gujja S."/>
            <person name="Hansen M."/>
            <person name="Howarth C."/>
            <person name="Imamovic A."/>
            <person name="Ireland A."/>
            <person name="Larimer J."/>
            <person name="McCowan C."/>
            <person name="Murphy C."/>
            <person name="Pearson M."/>
            <person name="Poon T.W."/>
            <person name="Priest M."/>
            <person name="Roberts A."/>
            <person name="Saif S."/>
            <person name="Shea T."/>
            <person name="Sisk P."/>
            <person name="Sykes S."/>
            <person name="Wortman J."/>
            <person name="Nusbaum C."/>
            <person name="Birren B."/>
        </authorList>
    </citation>
    <scope>NUCLEOTIDE SEQUENCE [LARGE SCALE GENOMIC DNA]</scope>
    <source>
        <strain evidence="11 12">DSM 19448</strain>
    </source>
</reference>
<evidence type="ECO:0000256" key="3">
    <source>
        <dbReference type="ARBA" id="ARBA00009894"/>
    </source>
</evidence>
<dbReference type="CDD" id="cd05006">
    <property type="entry name" value="SIS_GmhA"/>
    <property type="match status" value="1"/>
</dbReference>
<comment type="pathway">
    <text evidence="9">Carbohydrate biosynthesis; D-glycero-D-manno-heptose 7-phosphate biosynthesis; D-glycero-alpha-D-manno-heptose 7-phosphate and D-glycero-beta-D-manno-heptose 7-phosphate from sedoheptulose 7-phosphate: step 1/1.</text>
</comment>
<dbReference type="GO" id="GO:0097367">
    <property type="term" value="F:carbohydrate derivative binding"/>
    <property type="evidence" value="ECO:0007669"/>
    <property type="project" value="InterPro"/>
</dbReference>
<dbReference type="InterPro" id="IPR004515">
    <property type="entry name" value="Phosphoheptose_Isoase"/>
</dbReference>
<keyword evidence="8 9" id="KW-0119">Carbohydrate metabolism</keyword>
<evidence type="ECO:0000256" key="1">
    <source>
        <dbReference type="ARBA" id="ARBA00000348"/>
    </source>
</evidence>
<organism evidence="11 12">
    <name type="scientific">Parabacteroides goldsteinii DSM 19448 = WAL 12034</name>
    <dbReference type="NCBI Taxonomy" id="927665"/>
    <lineage>
        <taxon>Bacteria</taxon>
        <taxon>Pseudomonadati</taxon>
        <taxon>Bacteroidota</taxon>
        <taxon>Bacteroidia</taxon>
        <taxon>Bacteroidales</taxon>
        <taxon>Tannerellaceae</taxon>
        <taxon>Parabacteroides</taxon>
    </lineage>
</organism>
<protein>
    <recommendedName>
        <fullName evidence="9">Phosphoheptose isomerase</fullName>
        <ecNumber evidence="9">5.3.1.28</ecNumber>
    </recommendedName>
    <alternativeName>
        <fullName evidence="9">Sedoheptulose 7-phosphate isomerase</fullName>
    </alternativeName>
</protein>
<comment type="similarity">
    <text evidence="3 9">Belongs to the SIS family. GmhA subfamily.</text>
</comment>
<gene>
    <name evidence="9" type="primary">gmhA</name>
    <name evidence="11" type="ORF">HMPREF1535_04158</name>
</gene>